<sequence>MSSLPKSLDTADYVVFGVLTAIGYLVGLYFSVVRRRRQGADGSGGNGAVVEAFLGGRSLPEFALTISVLGSVVNAVSVVGFLGHYYAYGFHVLWPLTSIPLAVIVTSTVLVPLLYDLRAASVFQYLRLRFDNKVGITACVVYFVLSVSD</sequence>
<evidence type="ECO:0008006" key="15">
    <source>
        <dbReference type="Google" id="ProtNLM"/>
    </source>
</evidence>
<dbReference type="InterPro" id="IPR001734">
    <property type="entry name" value="Na/solute_symporter"/>
</dbReference>
<evidence type="ECO:0000256" key="1">
    <source>
        <dbReference type="ARBA" id="ARBA00004651"/>
    </source>
</evidence>
<organism evidence="13 14">
    <name type="scientific">Amblyomma americanum</name>
    <name type="common">Lone star tick</name>
    <dbReference type="NCBI Taxonomy" id="6943"/>
    <lineage>
        <taxon>Eukaryota</taxon>
        <taxon>Metazoa</taxon>
        <taxon>Ecdysozoa</taxon>
        <taxon>Arthropoda</taxon>
        <taxon>Chelicerata</taxon>
        <taxon>Arachnida</taxon>
        <taxon>Acari</taxon>
        <taxon>Parasitiformes</taxon>
        <taxon>Ixodida</taxon>
        <taxon>Ixodoidea</taxon>
        <taxon>Ixodidae</taxon>
        <taxon>Amblyomminae</taxon>
        <taxon>Amblyomma</taxon>
    </lineage>
</organism>
<comment type="similarity">
    <text evidence="2 11">Belongs to the sodium:solute symporter (SSF) (TC 2.A.21) family.</text>
</comment>
<dbReference type="GO" id="GO:0015293">
    <property type="term" value="F:symporter activity"/>
    <property type="evidence" value="ECO:0007669"/>
    <property type="project" value="TreeGrafter"/>
</dbReference>
<dbReference type="PANTHER" id="PTHR42985">
    <property type="entry name" value="SODIUM-COUPLED MONOCARBOXYLATE TRANSPORTER"/>
    <property type="match status" value="1"/>
</dbReference>
<evidence type="ECO:0000256" key="3">
    <source>
        <dbReference type="ARBA" id="ARBA00022448"/>
    </source>
</evidence>
<proteinExistence type="inferred from homology"/>
<dbReference type="InterPro" id="IPR051163">
    <property type="entry name" value="Sodium:Solute_Symporter_SSF"/>
</dbReference>
<keyword evidence="8" id="KW-0406">Ion transport</keyword>
<accession>A0AAQ4F1G4</accession>
<keyword evidence="5 12" id="KW-0812">Transmembrane</keyword>
<keyword evidence="4" id="KW-1003">Cell membrane</keyword>
<evidence type="ECO:0000256" key="5">
    <source>
        <dbReference type="ARBA" id="ARBA00022692"/>
    </source>
</evidence>
<evidence type="ECO:0000256" key="7">
    <source>
        <dbReference type="ARBA" id="ARBA00023053"/>
    </source>
</evidence>
<comment type="subcellular location">
    <subcellularLocation>
        <location evidence="1">Cell membrane</location>
        <topology evidence="1">Multi-pass membrane protein</topology>
    </subcellularLocation>
</comment>
<keyword evidence="6 12" id="KW-1133">Transmembrane helix</keyword>
<protein>
    <recommendedName>
        <fullName evidence="15">Sodium-dependent multivitamin transporter</fullName>
    </recommendedName>
</protein>
<dbReference type="Gene3D" id="1.20.1730.10">
    <property type="entry name" value="Sodium/glucose cotransporter"/>
    <property type="match status" value="1"/>
</dbReference>
<comment type="caution">
    <text evidence="13">The sequence shown here is derived from an EMBL/GenBank/DDBJ whole genome shotgun (WGS) entry which is preliminary data.</text>
</comment>
<feature type="transmembrane region" description="Helical" evidence="12">
    <location>
        <begin position="62"/>
        <end position="86"/>
    </location>
</feature>
<feature type="transmembrane region" description="Helical" evidence="12">
    <location>
        <begin position="13"/>
        <end position="32"/>
    </location>
</feature>
<keyword evidence="3" id="KW-0813">Transport</keyword>
<evidence type="ECO:0000256" key="9">
    <source>
        <dbReference type="ARBA" id="ARBA00023136"/>
    </source>
</evidence>
<evidence type="ECO:0000256" key="10">
    <source>
        <dbReference type="ARBA" id="ARBA00023201"/>
    </source>
</evidence>
<evidence type="ECO:0000313" key="14">
    <source>
        <dbReference type="Proteomes" id="UP001321473"/>
    </source>
</evidence>
<keyword evidence="7" id="KW-0915">Sodium</keyword>
<evidence type="ECO:0000256" key="4">
    <source>
        <dbReference type="ARBA" id="ARBA00022475"/>
    </source>
</evidence>
<dbReference type="EMBL" id="JARKHS020008634">
    <property type="protein sequence ID" value="KAK8780593.1"/>
    <property type="molecule type" value="Genomic_DNA"/>
</dbReference>
<evidence type="ECO:0000256" key="2">
    <source>
        <dbReference type="ARBA" id="ARBA00006434"/>
    </source>
</evidence>
<keyword evidence="14" id="KW-1185">Reference proteome</keyword>
<evidence type="ECO:0000256" key="8">
    <source>
        <dbReference type="ARBA" id="ARBA00023065"/>
    </source>
</evidence>
<evidence type="ECO:0000256" key="12">
    <source>
        <dbReference type="SAM" id="Phobius"/>
    </source>
</evidence>
<keyword evidence="10" id="KW-0739">Sodium transport</keyword>
<dbReference type="Proteomes" id="UP001321473">
    <property type="component" value="Unassembled WGS sequence"/>
</dbReference>
<feature type="transmembrane region" description="Helical" evidence="12">
    <location>
        <begin position="92"/>
        <end position="115"/>
    </location>
</feature>
<reference evidence="13 14" key="1">
    <citation type="journal article" date="2023" name="Arcadia Sci">
        <title>De novo assembly of a long-read Amblyomma americanum tick genome.</title>
        <authorList>
            <person name="Chou S."/>
            <person name="Poskanzer K.E."/>
            <person name="Rollins M."/>
            <person name="Thuy-Boun P.S."/>
        </authorList>
    </citation>
    <scope>NUCLEOTIDE SEQUENCE [LARGE SCALE GENOMIC DNA]</scope>
    <source>
        <strain evidence="13">F_SG_1</strain>
        <tissue evidence="13">Salivary glands</tissue>
    </source>
</reference>
<keyword evidence="9 12" id="KW-0472">Membrane</keyword>
<evidence type="ECO:0000313" key="13">
    <source>
        <dbReference type="EMBL" id="KAK8780593.1"/>
    </source>
</evidence>
<evidence type="ECO:0000256" key="11">
    <source>
        <dbReference type="RuleBase" id="RU362091"/>
    </source>
</evidence>
<dbReference type="PANTHER" id="PTHR42985:SF40">
    <property type="entry name" value="LD47995P-RELATED"/>
    <property type="match status" value="1"/>
</dbReference>
<gene>
    <name evidence="13" type="ORF">V5799_018068</name>
</gene>
<dbReference type="GO" id="GO:0005886">
    <property type="term" value="C:plasma membrane"/>
    <property type="evidence" value="ECO:0007669"/>
    <property type="project" value="UniProtKB-SubCell"/>
</dbReference>
<dbReference type="InterPro" id="IPR038377">
    <property type="entry name" value="Na/Glc_symporter_sf"/>
</dbReference>
<dbReference type="Pfam" id="PF00474">
    <property type="entry name" value="SSF"/>
    <property type="match status" value="1"/>
</dbReference>
<name>A0AAQ4F1G4_AMBAM</name>
<dbReference type="AlphaFoldDB" id="A0AAQ4F1G4"/>
<dbReference type="GO" id="GO:0006814">
    <property type="term" value="P:sodium ion transport"/>
    <property type="evidence" value="ECO:0007669"/>
    <property type="project" value="UniProtKB-KW"/>
</dbReference>
<dbReference type="PROSITE" id="PS50283">
    <property type="entry name" value="NA_SOLUT_SYMP_3"/>
    <property type="match status" value="1"/>
</dbReference>
<evidence type="ECO:0000256" key="6">
    <source>
        <dbReference type="ARBA" id="ARBA00022989"/>
    </source>
</evidence>